<evidence type="ECO:0000259" key="3">
    <source>
        <dbReference type="PROSITE" id="PS50977"/>
    </source>
</evidence>
<dbReference type="InterPro" id="IPR036271">
    <property type="entry name" value="Tet_transcr_reg_TetR-rel_C_sf"/>
</dbReference>
<accession>A0A6L9SEW0</accession>
<evidence type="ECO:0000256" key="2">
    <source>
        <dbReference type="PROSITE-ProRule" id="PRU00335"/>
    </source>
</evidence>
<dbReference type="GO" id="GO:0000976">
    <property type="term" value="F:transcription cis-regulatory region binding"/>
    <property type="evidence" value="ECO:0007669"/>
    <property type="project" value="TreeGrafter"/>
</dbReference>
<dbReference type="Gene3D" id="1.10.357.10">
    <property type="entry name" value="Tetracycline Repressor, domain 2"/>
    <property type="match status" value="1"/>
</dbReference>
<name>A0A6L9SEW0_9ACTN</name>
<dbReference type="EMBL" id="JAAGOA010000018">
    <property type="protein sequence ID" value="NEE03031.1"/>
    <property type="molecule type" value="Genomic_DNA"/>
</dbReference>
<gene>
    <name evidence="4" type="ORF">G1H10_22975</name>
</gene>
<evidence type="ECO:0000313" key="5">
    <source>
        <dbReference type="Proteomes" id="UP000475214"/>
    </source>
</evidence>
<dbReference type="PANTHER" id="PTHR30055:SF200">
    <property type="entry name" value="HTH-TYPE TRANSCRIPTIONAL REPRESSOR BDCR"/>
    <property type="match status" value="1"/>
</dbReference>
<dbReference type="PANTHER" id="PTHR30055">
    <property type="entry name" value="HTH-TYPE TRANSCRIPTIONAL REGULATOR RUTR"/>
    <property type="match status" value="1"/>
</dbReference>
<evidence type="ECO:0000256" key="1">
    <source>
        <dbReference type="ARBA" id="ARBA00023125"/>
    </source>
</evidence>
<dbReference type="InterPro" id="IPR001647">
    <property type="entry name" value="HTH_TetR"/>
</dbReference>
<feature type="DNA-binding region" description="H-T-H motif" evidence="2">
    <location>
        <begin position="34"/>
        <end position="53"/>
    </location>
</feature>
<keyword evidence="5" id="KW-1185">Reference proteome</keyword>
<dbReference type="Pfam" id="PF00440">
    <property type="entry name" value="TetR_N"/>
    <property type="match status" value="1"/>
</dbReference>
<dbReference type="InterPro" id="IPR050109">
    <property type="entry name" value="HTH-type_TetR-like_transc_reg"/>
</dbReference>
<dbReference type="AlphaFoldDB" id="A0A6L9SEW0"/>
<dbReference type="InterPro" id="IPR009057">
    <property type="entry name" value="Homeodomain-like_sf"/>
</dbReference>
<dbReference type="SUPFAM" id="SSF46689">
    <property type="entry name" value="Homeodomain-like"/>
    <property type="match status" value="1"/>
</dbReference>
<protein>
    <submittedName>
        <fullName evidence="4">TetR/AcrR family transcriptional regulator</fullName>
    </submittedName>
</protein>
<dbReference type="Proteomes" id="UP000475214">
    <property type="component" value="Unassembled WGS sequence"/>
</dbReference>
<dbReference type="PROSITE" id="PS50977">
    <property type="entry name" value="HTH_TETR_2"/>
    <property type="match status" value="1"/>
</dbReference>
<comment type="caution">
    <text evidence="4">The sequence shown here is derived from an EMBL/GenBank/DDBJ whole genome shotgun (WGS) entry which is preliminary data.</text>
</comment>
<dbReference type="RefSeq" id="WP_163742102.1">
    <property type="nucleotide sequence ID" value="NZ_JAAGOA010000018.1"/>
</dbReference>
<organism evidence="4 5">
    <name type="scientific">Phytoactinopolyspora halotolerans</name>
    <dbReference type="NCBI Taxonomy" id="1981512"/>
    <lineage>
        <taxon>Bacteria</taxon>
        <taxon>Bacillati</taxon>
        <taxon>Actinomycetota</taxon>
        <taxon>Actinomycetes</taxon>
        <taxon>Jiangellales</taxon>
        <taxon>Jiangellaceae</taxon>
        <taxon>Phytoactinopolyspora</taxon>
    </lineage>
</organism>
<evidence type="ECO:0000313" key="4">
    <source>
        <dbReference type="EMBL" id="NEE03031.1"/>
    </source>
</evidence>
<keyword evidence="1 2" id="KW-0238">DNA-binding</keyword>
<reference evidence="4 5" key="1">
    <citation type="submission" date="2020-02" db="EMBL/GenBank/DDBJ databases">
        <authorList>
            <person name="Li X.-J."/>
            <person name="Han X.-M."/>
        </authorList>
    </citation>
    <scope>NUCLEOTIDE SEQUENCE [LARGE SCALE GENOMIC DNA]</scope>
    <source>
        <strain evidence="4 5">CCTCC AB 2017055</strain>
    </source>
</reference>
<dbReference type="PRINTS" id="PR00455">
    <property type="entry name" value="HTHTETR"/>
</dbReference>
<dbReference type="SUPFAM" id="SSF48498">
    <property type="entry name" value="Tetracyclin repressor-like, C-terminal domain"/>
    <property type="match status" value="1"/>
</dbReference>
<proteinExistence type="predicted"/>
<dbReference type="GO" id="GO:0003700">
    <property type="term" value="F:DNA-binding transcription factor activity"/>
    <property type="evidence" value="ECO:0007669"/>
    <property type="project" value="TreeGrafter"/>
</dbReference>
<sequence>MDTTTVAATRPAARERILSTAYDLFSRRGIRGVGVDEVIAGADVAKATFYRHFRTKDDLALAFLNLRERLWTVGLVEAESARRGTTPEEQLLAIFDVFHDWFQQDDFEGCTFINVLLETGAGHPSGEACIRHLNNIRAIVAERAEKAGLRDPHGFARSWHILMKGSIISAVEGDREAACRARRMARRLIDDHRRTTA</sequence>
<feature type="domain" description="HTH tetR-type" evidence="3">
    <location>
        <begin position="11"/>
        <end position="71"/>
    </location>
</feature>